<evidence type="ECO:0000313" key="2">
    <source>
        <dbReference type="EMBL" id="KAK1390279.1"/>
    </source>
</evidence>
<keyword evidence="1" id="KW-0863">Zinc-finger</keyword>
<dbReference type="GO" id="GO:0008270">
    <property type="term" value="F:zinc ion binding"/>
    <property type="evidence" value="ECO:0007669"/>
    <property type="project" value="UniProtKB-UniRule"/>
</dbReference>
<comment type="function">
    <text evidence="1">Putative transcription activator involved in regulating light control of development.</text>
</comment>
<dbReference type="Proteomes" id="UP001237642">
    <property type="component" value="Unassembled WGS sequence"/>
</dbReference>
<dbReference type="GO" id="GO:0005634">
    <property type="term" value="C:nucleus"/>
    <property type="evidence" value="ECO:0007669"/>
    <property type="project" value="UniProtKB-SubCell"/>
</dbReference>
<dbReference type="AlphaFoldDB" id="A0AAD8IQL3"/>
<proteinExistence type="inferred from homology"/>
<comment type="subcellular location">
    <subcellularLocation>
        <location evidence="1">Nucleus</location>
    </subcellularLocation>
</comment>
<keyword evidence="1" id="KW-0539">Nucleus</keyword>
<reference evidence="2" key="2">
    <citation type="submission" date="2023-05" db="EMBL/GenBank/DDBJ databases">
        <authorList>
            <person name="Schelkunov M.I."/>
        </authorList>
    </citation>
    <scope>NUCLEOTIDE SEQUENCE</scope>
    <source>
        <strain evidence="2">Hsosn_3</strain>
        <tissue evidence="2">Leaf</tissue>
    </source>
</reference>
<dbReference type="PANTHER" id="PTHR31669">
    <property type="entry name" value="PROTEIN FAR1-RELATED SEQUENCE 10-RELATED"/>
    <property type="match status" value="1"/>
</dbReference>
<dbReference type="GO" id="GO:0006355">
    <property type="term" value="P:regulation of DNA-templated transcription"/>
    <property type="evidence" value="ECO:0007669"/>
    <property type="project" value="UniProtKB-UniRule"/>
</dbReference>
<name>A0AAD8IQL3_9APIA</name>
<protein>
    <recommendedName>
        <fullName evidence="1">Protein FAR1-RELATED SEQUENCE</fullName>
    </recommendedName>
</protein>
<comment type="similarity">
    <text evidence="1">Belongs to the FHY3/FAR1 family.</text>
</comment>
<dbReference type="EMBL" id="JAUIZM010000004">
    <property type="protein sequence ID" value="KAK1390279.1"/>
    <property type="molecule type" value="Genomic_DNA"/>
</dbReference>
<organism evidence="2 3">
    <name type="scientific">Heracleum sosnowskyi</name>
    <dbReference type="NCBI Taxonomy" id="360622"/>
    <lineage>
        <taxon>Eukaryota</taxon>
        <taxon>Viridiplantae</taxon>
        <taxon>Streptophyta</taxon>
        <taxon>Embryophyta</taxon>
        <taxon>Tracheophyta</taxon>
        <taxon>Spermatophyta</taxon>
        <taxon>Magnoliopsida</taxon>
        <taxon>eudicotyledons</taxon>
        <taxon>Gunneridae</taxon>
        <taxon>Pentapetalae</taxon>
        <taxon>asterids</taxon>
        <taxon>campanulids</taxon>
        <taxon>Apiales</taxon>
        <taxon>Apiaceae</taxon>
        <taxon>Apioideae</taxon>
        <taxon>apioid superclade</taxon>
        <taxon>Tordylieae</taxon>
        <taxon>Tordyliinae</taxon>
        <taxon>Heracleum</taxon>
    </lineage>
</organism>
<dbReference type="PANTHER" id="PTHR31669:SF251">
    <property type="entry name" value="PROTEIN FAR1-RELATED SEQUENCE"/>
    <property type="match status" value="1"/>
</dbReference>
<accession>A0AAD8IQL3</accession>
<dbReference type="InterPro" id="IPR031052">
    <property type="entry name" value="FHY3/FAR1"/>
</dbReference>
<keyword evidence="1" id="KW-0479">Metal-binding</keyword>
<evidence type="ECO:0000313" key="3">
    <source>
        <dbReference type="Proteomes" id="UP001237642"/>
    </source>
</evidence>
<gene>
    <name evidence="2" type="ORF">POM88_018457</name>
</gene>
<evidence type="ECO:0000256" key="1">
    <source>
        <dbReference type="RuleBase" id="RU367018"/>
    </source>
</evidence>
<keyword evidence="1" id="KW-0862">Zinc</keyword>
<keyword evidence="3" id="KW-1185">Reference proteome</keyword>
<sequence>MSVNTFVHYNVHTQLSMKIIITGVKKSKSIEESEECWIMLCEKYKPVYKEQLTETQKNMTKSWKWIGNMYEKRCHWVKAYLRDTFFAGMKSSQRSEIINSFFDGYVNSNTPLSEFIEQYEKAIKSRRDTKEKEDLVSMTTTHDFTDMHTLEAHAARIYSRNIFKIVQNEFSQILHYEHHNGVKEGVVTTYEVDFKEQERAHIVKLDISTKFCEGEAEANDTYNSNVVTEAWTL</sequence>
<reference evidence="2" key="1">
    <citation type="submission" date="2023-02" db="EMBL/GenBank/DDBJ databases">
        <title>Genome of toxic invasive species Heracleum sosnowskyi carries increased number of genes despite the absence of recent whole-genome duplications.</title>
        <authorList>
            <person name="Schelkunov M."/>
            <person name="Shtratnikova V."/>
            <person name="Makarenko M."/>
            <person name="Klepikova A."/>
            <person name="Omelchenko D."/>
            <person name="Novikova G."/>
            <person name="Obukhova E."/>
            <person name="Bogdanov V."/>
            <person name="Penin A."/>
            <person name="Logacheva M."/>
        </authorList>
    </citation>
    <scope>NUCLEOTIDE SEQUENCE</scope>
    <source>
        <strain evidence="2">Hsosn_3</strain>
        <tissue evidence="2">Leaf</tissue>
    </source>
</reference>
<comment type="caution">
    <text evidence="2">The sequence shown here is derived from an EMBL/GenBank/DDBJ whole genome shotgun (WGS) entry which is preliminary data.</text>
</comment>